<protein>
    <submittedName>
        <fullName evidence="2">Uncharacterized protein</fullName>
    </submittedName>
</protein>
<evidence type="ECO:0000313" key="2">
    <source>
        <dbReference type="EMBL" id="KAF9440881.1"/>
    </source>
</evidence>
<proteinExistence type="predicted"/>
<reference evidence="2" key="1">
    <citation type="submission" date="2020-11" db="EMBL/GenBank/DDBJ databases">
        <authorList>
            <consortium name="DOE Joint Genome Institute"/>
            <person name="Ahrendt S."/>
            <person name="Riley R."/>
            <person name="Andreopoulos W."/>
            <person name="Labutti K."/>
            <person name="Pangilinan J."/>
            <person name="Ruiz-Duenas F.J."/>
            <person name="Barrasa J.M."/>
            <person name="Sanchez-Garcia M."/>
            <person name="Camarero S."/>
            <person name="Miyauchi S."/>
            <person name="Serrano A."/>
            <person name="Linde D."/>
            <person name="Babiker R."/>
            <person name="Drula E."/>
            <person name="Ayuso-Fernandez I."/>
            <person name="Pacheco R."/>
            <person name="Padilla G."/>
            <person name="Ferreira P."/>
            <person name="Barriuso J."/>
            <person name="Kellner H."/>
            <person name="Castanera R."/>
            <person name="Alfaro M."/>
            <person name="Ramirez L."/>
            <person name="Pisabarro A.G."/>
            <person name="Kuo A."/>
            <person name="Tritt A."/>
            <person name="Lipzen A."/>
            <person name="He G."/>
            <person name="Yan M."/>
            <person name="Ng V."/>
            <person name="Cullen D."/>
            <person name="Martin F."/>
            <person name="Rosso M.-N."/>
            <person name="Henrissat B."/>
            <person name="Hibbett D."/>
            <person name="Martinez A.T."/>
            <person name="Grigoriev I.V."/>
        </authorList>
    </citation>
    <scope>NUCLEOTIDE SEQUENCE</scope>
    <source>
        <strain evidence="2">MF-IS2</strain>
    </source>
</reference>
<dbReference type="AlphaFoldDB" id="A0A9P5X0X0"/>
<sequence length="215" mass="23150">MQTPAPLPMPATPTPLPLPVMSAPAASMSSKPGPPSRPSFAKAMAKTLCPNAPPFSSLHIDSARLTNSGITCTTASVPIQLDLDIVEATLPPKIAGSWASLPSSRSFIKIVDIPYFKPGTTEPPNRQEISNQLIPSPIPVNMIKHMWFICNSPKADSGTFWIDLMDSQQGTLTSSLISRRCFLNGIDCLIKGAKAHTGSPQCQWCWKWGHPSDTC</sequence>
<dbReference type="EMBL" id="MU152201">
    <property type="protein sequence ID" value="KAF9440881.1"/>
    <property type="molecule type" value="Genomic_DNA"/>
</dbReference>
<name>A0A9P5X0X0_9AGAR</name>
<organism evidence="2 3">
    <name type="scientific">Macrolepiota fuliginosa MF-IS2</name>
    <dbReference type="NCBI Taxonomy" id="1400762"/>
    <lineage>
        <taxon>Eukaryota</taxon>
        <taxon>Fungi</taxon>
        <taxon>Dikarya</taxon>
        <taxon>Basidiomycota</taxon>
        <taxon>Agaricomycotina</taxon>
        <taxon>Agaricomycetes</taxon>
        <taxon>Agaricomycetidae</taxon>
        <taxon>Agaricales</taxon>
        <taxon>Agaricineae</taxon>
        <taxon>Agaricaceae</taxon>
        <taxon>Macrolepiota</taxon>
    </lineage>
</organism>
<comment type="caution">
    <text evidence="2">The sequence shown here is derived from an EMBL/GenBank/DDBJ whole genome shotgun (WGS) entry which is preliminary data.</text>
</comment>
<keyword evidence="3" id="KW-1185">Reference proteome</keyword>
<accession>A0A9P5X0X0</accession>
<dbReference type="Proteomes" id="UP000807342">
    <property type="component" value="Unassembled WGS sequence"/>
</dbReference>
<evidence type="ECO:0000256" key="1">
    <source>
        <dbReference type="SAM" id="MobiDB-lite"/>
    </source>
</evidence>
<feature type="compositionally biased region" description="Pro residues" evidence="1">
    <location>
        <begin position="1"/>
        <end position="18"/>
    </location>
</feature>
<feature type="region of interest" description="Disordered" evidence="1">
    <location>
        <begin position="1"/>
        <end position="39"/>
    </location>
</feature>
<gene>
    <name evidence="2" type="ORF">P691DRAFT_767094</name>
</gene>
<feature type="compositionally biased region" description="Low complexity" evidence="1">
    <location>
        <begin position="19"/>
        <end position="31"/>
    </location>
</feature>
<evidence type="ECO:0000313" key="3">
    <source>
        <dbReference type="Proteomes" id="UP000807342"/>
    </source>
</evidence>
<dbReference type="OrthoDB" id="3063088at2759"/>